<evidence type="ECO:0000256" key="1">
    <source>
        <dbReference type="ARBA" id="ARBA00023002"/>
    </source>
</evidence>
<comment type="similarity">
    <text evidence="2">Belongs to the NAD(P)-dependent epimerase/dehydratase family. Dihydroflavonol-4-reductase subfamily.</text>
</comment>
<dbReference type="EMBL" id="CAJFDI010000006">
    <property type="protein sequence ID" value="CAD5234469.1"/>
    <property type="molecule type" value="Genomic_DNA"/>
</dbReference>
<dbReference type="Gene3D" id="3.40.50.720">
    <property type="entry name" value="NAD(P)-binding Rossmann-like Domain"/>
    <property type="match status" value="1"/>
</dbReference>
<evidence type="ECO:0000313" key="4">
    <source>
        <dbReference type="EMBL" id="CAD5234469.1"/>
    </source>
</evidence>
<dbReference type="InterPro" id="IPR050425">
    <property type="entry name" value="NAD(P)_dehydrat-like"/>
</dbReference>
<name>A0A1I7SML5_BURXY</name>
<dbReference type="CDD" id="cd05227">
    <property type="entry name" value="AR_SDR_e"/>
    <property type="match status" value="1"/>
</dbReference>
<reference evidence="7" key="1">
    <citation type="submission" date="2016-11" db="UniProtKB">
        <authorList>
            <consortium name="WormBaseParasite"/>
        </authorList>
    </citation>
    <scope>IDENTIFICATION</scope>
</reference>
<keyword evidence="1" id="KW-0560">Oxidoreductase</keyword>
<dbReference type="Proteomes" id="UP000582659">
    <property type="component" value="Unassembled WGS sequence"/>
</dbReference>
<evidence type="ECO:0000313" key="7">
    <source>
        <dbReference type="WBParaSite" id="BXY_1430000.1"/>
    </source>
</evidence>
<dbReference type="WBParaSite" id="BXY_1430000.1">
    <property type="protein sequence ID" value="BXY_1430000.1"/>
    <property type="gene ID" value="BXY_1430000"/>
</dbReference>
<dbReference type="SUPFAM" id="SSF51735">
    <property type="entry name" value="NAD(P)-binding Rossmann-fold domains"/>
    <property type="match status" value="1"/>
</dbReference>
<keyword evidence="6" id="KW-1185">Reference proteome</keyword>
<feature type="domain" description="NAD-dependent epimerase/dehydratase" evidence="3">
    <location>
        <begin position="9"/>
        <end position="245"/>
    </location>
</feature>
<evidence type="ECO:0000259" key="3">
    <source>
        <dbReference type="Pfam" id="PF01370"/>
    </source>
</evidence>
<dbReference type="OrthoDB" id="2735536at2759"/>
<dbReference type="InterPro" id="IPR036291">
    <property type="entry name" value="NAD(P)-bd_dom_sf"/>
</dbReference>
<proteinExistence type="inferred from homology"/>
<evidence type="ECO:0000256" key="2">
    <source>
        <dbReference type="ARBA" id="ARBA00023445"/>
    </source>
</evidence>
<reference evidence="4" key="2">
    <citation type="submission" date="2020-09" db="EMBL/GenBank/DDBJ databases">
        <authorList>
            <person name="Kikuchi T."/>
        </authorList>
    </citation>
    <scope>NUCLEOTIDE SEQUENCE</scope>
    <source>
        <strain evidence="4">Ka4C1</strain>
    </source>
</reference>
<dbReference type="EMBL" id="CAJFCV020000006">
    <property type="protein sequence ID" value="CAG9130275.1"/>
    <property type="molecule type" value="Genomic_DNA"/>
</dbReference>
<dbReference type="SMR" id="A0A1I7SML5"/>
<dbReference type="eggNOG" id="KOG1502">
    <property type="taxonomic scope" value="Eukaryota"/>
</dbReference>
<dbReference type="Pfam" id="PF01370">
    <property type="entry name" value="Epimerase"/>
    <property type="match status" value="1"/>
</dbReference>
<sequence>MDHGKNIKVLVTGASGYVATHCVKQLLEQTYSVRGTVRSLKNEKKIKPIRDIANQSTLLELVEADLEQPTGWDEVVEGCDYVLHVASPFPLEDDKSVIETAVNGTLNVLRACANSSSVKKVVLTSSCAAVNEGHEDEDRVFDENDWTITTSNKVQSYAISKTEAELAAWDFVKKNNKNQFKLTVMNPTFVVGPVLMDTAGSSITTIKKFLNNEVPAIPPLEMGMVDVRDVAQGHILAMQKPETDGQRILITSQPSTTFGQMVKYIHKEFRSQGYRTPCLPAPYILVWLWSFIDKEAAASLPRLNRKVQFDNSKSRKLLGLEYRNIETAIVEMCYSLIERGIVGKRSGYRPQSCDNK</sequence>
<evidence type="ECO:0000313" key="5">
    <source>
        <dbReference type="Proteomes" id="UP000095284"/>
    </source>
</evidence>
<accession>A0A1I7SML5</accession>
<dbReference type="GO" id="GO:0016616">
    <property type="term" value="F:oxidoreductase activity, acting on the CH-OH group of donors, NAD or NADP as acceptor"/>
    <property type="evidence" value="ECO:0007669"/>
    <property type="project" value="TreeGrafter"/>
</dbReference>
<organism evidence="5 7">
    <name type="scientific">Bursaphelenchus xylophilus</name>
    <name type="common">Pinewood nematode worm</name>
    <name type="synonym">Aphelenchoides xylophilus</name>
    <dbReference type="NCBI Taxonomy" id="6326"/>
    <lineage>
        <taxon>Eukaryota</taxon>
        <taxon>Metazoa</taxon>
        <taxon>Ecdysozoa</taxon>
        <taxon>Nematoda</taxon>
        <taxon>Chromadorea</taxon>
        <taxon>Rhabditida</taxon>
        <taxon>Tylenchina</taxon>
        <taxon>Tylenchomorpha</taxon>
        <taxon>Aphelenchoidea</taxon>
        <taxon>Aphelenchoididae</taxon>
        <taxon>Bursaphelenchus</taxon>
    </lineage>
</organism>
<dbReference type="PANTHER" id="PTHR10366:SF564">
    <property type="entry name" value="STEROL-4-ALPHA-CARBOXYLATE 3-DEHYDROGENASE, DECARBOXYLATING"/>
    <property type="match status" value="1"/>
</dbReference>
<dbReference type="PANTHER" id="PTHR10366">
    <property type="entry name" value="NAD DEPENDENT EPIMERASE/DEHYDRATASE"/>
    <property type="match status" value="1"/>
</dbReference>
<dbReference type="AlphaFoldDB" id="A0A1I7SML5"/>
<dbReference type="FunFam" id="3.40.50.720:FF:000336">
    <property type="entry name" value="Aldehyde reductase"/>
    <property type="match status" value="1"/>
</dbReference>
<evidence type="ECO:0000313" key="6">
    <source>
        <dbReference type="Proteomes" id="UP000659654"/>
    </source>
</evidence>
<dbReference type="Proteomes" id="UP000659654">
    <property type="component" value="Unassembled WGS sequence"/>
</dbReference>
<dbReference type="InterPro" id="IPR001509">
    <property type="entry name" value="Epimerase_deHydtase"/>
</dbReference>
<gene>
    <name evidence="4" type="ORF">BXYJ_LOCUS14560</name>
</gene>
<protein>
    <submittedName>
        <fullName evidence="4">(pine wood nematode) hypothetical protein</fullName>
    </submittedName>
    <submittedName>
        <fullName evidence="7">Epimerase domain-containing protein</fullName>
    </submittedName>
</protein>
<dbReference type="Proteomes" id="UP000095284">
    <property type="component" value="Unplaced"/>
</dbReference>